<protein>
    <recommendedName>
        <fullName evidence="8">DNA-directed RNA polymerase subunit alpha</fullName>
        <shortName evidence="8">PEP</shortName>
        <ecNumber evidence="8">2.7.7.6</ecNumber>
    </recommendedName>
    <alternativeName>
        <fullName evidence="8">Plastid-encoded RNA polymerase subunit alpha</fullName>
        <shortName evidence="8">RNA polymerase subunit alpha</shortName>
    </alternativeName>
</protein>
<dbReference type="InterPro" id="IPR036603">
    <property type="entry name" value="RBP11-like"/>
</dbReference>
<dbReference type="Pfam" id="PF03118">
    <property type="entry name" value="RNA_pol_A_CTD"/>
    <property type="match status" value="1"/>
</dbReference>
<dbReference type="FunFam" id="2.170.120.12:FF:000001">
    <property type="entry name" value="DNA-directed RNA polymerase subunit alpha"/>
    <property type="match status" value="1"/>
</dbReference>
<comment type="similarity">
    <text evidence="2 8">Belongs to the RNA polymerase alpha chain family.</text>
</comment>
<comment type="catalytic activity">
    <reaction evidence="7 8">
        <text>RNA(n) + a ribonucleoside 5'-triphosphate = RNA(n+1) + diphosphate</text>
        <dbReference type="Rhea" id="RHEA:21248"/>
        <dbReference type="Rhea" id="RHEA-COMP:14527"/>
        <dbReference type="Rhea" id="RHEA-COMP:17342"/>
        <dbReference type="ChEBI" id="CHEBI:33019"/>
        <dbReference type="ChEBI" id="CHEBI:61557"/>
        <dbReference type="ChEBI" id="CHEBI:140395"/>
        <dbReference type="EC" id="2.7.7.6"/>
    </reaction>
</comment>
<dbReference type="SMART" id="SM00662">
    <property type="entry name" value="RPOLD"/>
    <property type="match status" value="1"/>
</dbReference>
<dbReference type="AlphaFoldDB" id="A0A8F7GRQ4"/>
<dbReference type="InterPro" id="IPR036643">
    <property type="entry name" value="RNApol_insert_sf"/>
</dbReference>
<evidence type="ECO:0000256" key="5">
    <source>
        <dbReference type="ARBA" id="ARBA00022695"/>
    </source>
</evidence>
<reference evidence="10" key="1">
    <citation type="submission" date="2019-12" db="EMBL/GenBank/DDBJ databases">
        <title>The complete chloroplast genome sequence of Dicranopteris pedata (Gleicheniaceae).</title>
        <authorList>
            <person name="Ma X."/>
        </authorList>
    </citation>
    <scope>NUCLEOTIDE SEQUENCE</scope>
</reference>
<proteinExistence type="inferred from homology"/>
<dbReference type="SUPFAM" id="SSF55257">
    <property type="entry name" value="RBP11-like subunits of RNA polymerase"/>
    <property type="match status" value="1"/>
</dbReference>
<keyword evidence="10" id="KW-0150">Chloroplast</keyword>
<name>A0A8F7GRQ4_9MONI</name>
<keyword evidence="3 8" id="KW-0240">DNA-directed RNA polymerase</keyword>
<dbReference type="GO" id="GO:0046983">
    <property type="term" value="F:protein dimerization activity"/>
    <property type="evidence" value="ECO:0007669"/>
    <property type="project" value="InterPro"/>
</dbReference>
<evidence type="ECO:0000256" key="2">
    <source>
        <dbReference type="ARBA" id="ARBA00007123"/>
    </source>
</evidence>
<keyword evidence="6 8" id="KW-0804">Transcription</keyword>
<evidence type="ECO:0000256" key="8">
    <source>
        <dbReference type="HAMAP-Rule" id="MF_00059"/>
    </source>
</evidence>
<feature type="region of interest" description="Alpha N-terminal domain (alpha-NTD)" evidence="8">
    <location>
        <begin position="1"/>
        <end position="233"/>
    </location>
</feature>
<comment type="domain">
    <text evidence="8">The N-terminal domain is essential for RNAP assembly and basal transcription, whereas the C-terminal domain is involved in interaction with transcriptional regulators and with upstream promoter elements.</text>
</comment>
<dbReference type="InterPro" id="IPR011262">
    <property type="entry name" value="DNA-dir_RNA_pol_insert"/>
</dbReference>
<dbReference type="HAMAP" id="MF_00059">
    <property type="entry name" value="RNApol_bact_RpoA"/>
    <property type="match status" value="1"/>
</dbReference>
<gene>
    <name evidence="8 10" type="primary">rpoA</name>
</gene>
<dbReference type="Gene3D" id="2.170.120.12">
    <property type="entry name" value="DNA-directed RNA polymerase, insert domain"/>
    <property type="match status" value="1"/>
</dbReference>
<dbReference type="CDD" id="cd06928">
    <property type="entry name" value="RNAP_alpha_NTD"/>
    <property type="match status" value="1"/>
</dbReference>
<dbReference type="NCBIfam" id="TIGR02027">
    <property type="entry name" value="rpoA"/>
    <property type="match status" value="1"/>
</dbReference>
<keyword evidence="10" id="KW-0934">Plastid</keyword>
<comment type="subcellular location">
    <subcellularLocation>
        <location evidence="8">Plastid</location>
        <location evidence="8">Chloroplast</location>
    </subcellularLocation>
</comment>
<dbReference type="GO" id="GO:0000428">
    <property type="term" value="C:DNA-directed RNA polymerase complex"/>
    <property type="evidence" value="ECO:0007669"/>
    <property type="project" value="UniProtKB-KW"/>
</dbReference>
<dbReference type="GO" id="GO:0003899">
    <property type="term" value="F:DNA-directed RNA polymerase activity"/>
    <property type="evidence" value="ECO:0007669"/>
    <property type="project" value="UniProtKB-UniRule"/>
</dbReference>
<evidence type="ECO:0000256" key="6">
    <source>
        <dbReference type="ARBA" id="ARBA00023163"/>
    </source>
</evidence>
<keyword evidence="4 8" id="KW-0808">Transferase</keyword>
<accession>A0A8F7GRQ4</accession>
<dbReference type="GO" id="GO:0009507">
    <property type="term" value="C:chloroplast"/>
    <property type="evidence" value="ECO:0007669"/>
    <property type="project" value="UniProtKB-SubCell"/>
</dbReference>
<feature type="region of interest" description="Alpha C-terminal domain (alpha-CTD)" evidence="8">
    <location>
        <begin position="259"/>
        <end position="345"/>
    </location>
</feature>
<dbReference type="Gene3D" id="3.30.1360.10">
    <property type="entry name" value="RNA polymerase, RBP11-like subunit"/>
    <property type="match status" value="1"/>
</dbReference>
<dbReference type="Gene3D" id="1.10.150.20">
    <property type="entry name" value="5' to 3' exonuclease, C-terminal subdomain"/>
    <property type="match status" value="1"/>
</dbReference>
<geneLocation type="chloroplast" evidence="10"/>
<organism evidence="10">
    <name type="scientific">Dicranopteris pedata</name>
    <dbReference type="NCBI Taxonomy" id="397678"/>
    <lineage>
        <taxon>Eukaryota</taxon>
        <taxon>Viridiplantae</taxon>
        <taxon>Streptophyta</taxon>
        <taxon>Embryophyta</taxon>
        <taxon>Tracheophyta</taxon>
        <taxon>Polypodiopsida</taxon>
        <taxon>Polypodiidae</taxon>
        <taxon>Gleicheniales</taxon>
        <taxon>Gleicheniaceae</taxon>
        <taxon>Dicranopteris</taxon>
    </lineage>
</organism>
<dbReference type="InterPro" id="IPR011773">
    <property type="entry name" value="DNA-dir_RpoA"/>
</dbReference>
<comment type="function">
    <text evidence="1 8">DNA-dependent RNA polymerase catalyzes the transcription of DNA into RNA using the four ribonucleoside triphosphates as substrates.</text>
</comment>
<keyword evidence="5 8" id="KW-0548">Nucleotidyltransferase</keyword>
<evidence type="ECO:0000259" key="9">
    <source>
        <dbReference type="SMART" id="SM00662"/>
    </source>
</evidence>
<dbReference type="Pfam" id="PF01000">
    <property type="entry name" value="RNA_pol_A_bac"/>
    <property type="match status" value="1"/>
</dbReference>
<dbReference type="GO" id="GO:0006351">
    <property type="term" value="P:DNA-templated transcription"/>
    <property type="evidence" value="ECO:0007669"/>
    <property type="project" value="UniProtKB-UniRule"/>
</dbReference>
<feature type="domain" description="DNA-directed RNA polymerase RpoA/D/Rpb3-type" evidence="9">
    <location>
        <begin position="29"/>
        <end position="232"/>
    </location>
</feature>
<dbReference type="GO" id="GO:0003677">
    <property type="term" value="F:DNA binding"/>
    <property type="evidence" value="ECO:0007669"/>
    <property type="project" value="UniProtKB-UniRule"/>
</dbReference>
<dbReference type="EMBL" id="MN817664">
    <property type="protein sequence ID" value="QXU76284.1"/>
    <property type="molecule type" value="Genomic_DNA"/>
</dbReference>
<sequence>MIQDEIPISTQVIKWRCVESVVESKRLHYGRFAISPFKRGQVSTVGIAMCRALLGEVEGTSITYVKSEGVKHEYSTVLNVKETIHDILVNLKEIVLRSDSHDVQKAVLSVDGPRVITASDIELPPSVEVVDNSQYIATITRAMSSNMELRIEKDRGYRIQDFKGYEDGESPIDAVFMPVRNVNYSVHPFRNDGEIEEILFIEIWTNGSSTPDEALCEASKNLIDLFIPFIRVTHEVISHNDDSKAVLNSTEIISSPNNIDESAGGLELGHIFIDQLESPARTYNCLKQVNIHTISDLLNYSQEDLQKIENFGKKSVDRVSKALWERFAIDSPRNGSYVNWDKSEK</sequence>
<dbReference type="Pfam" id="PF01193">
    <property type="entry name" value="RNA_pol_L"/>
    <property type="match status" value="1"/>
</dbReference>
<evidence type="ECO:0000313" key="10">
    <source>
        <dbReference type="EMBL" id="QXU76284.1"/>
    </source>
</evidence>
<dbReference type="InterPro" id="IPR011260">
    <property type="entry name" value="RNAP_asu_C"/>
</dbReference>
<dbReference type="SUPFAM" id="SSF56553">
    <property type="entry name" value="Insert subdomain of RNA polymerase alpha subunit"/>
    <property type="match status" value="1"/>
</dbReference>
<evidence type="ECO:0000256" key="1">
    <source>
        <dbReference type="ARBA" id="ARBA00004026"/>
    </source>
</evidence>
<evidence type="ECO:0000256" key="7">
    <source>
        <dbReference type="ARBA" id="ARBA00048552"/>
    </source>
</evidence>
<comment type="subunit">
    <text evidence="8">In plastids the minimal PEP RNA polymerase catalytic core is composed of four subunits: alpha, beta, beta', and beta''. When a (nuclear-encoded) sigma factor is associated with the core the holoenzyme is formed, which can initiate transcription.</text>
</comment>
<dbReference type="InterPro" id="IPR011263">
    <property type="entry name" value="DNA-dir_RNA_pol_RpoA/D/Rpb3"/>
</dbReference>
<evidence type="ECO:0000256" key="3">
    <source>
        <dbReference type="ARBA" id="ARBA00022478"/>
    </source>
</evidence>
<evidence type="ECO:0000256" key="4">
    <source>
        <dbReference type="ARBA" id="ARBA00022679"/>
    </source>
</evidence>
<dbReference type="SUPFAM" id="SSF47789">
    <property type="entry name" value="C-terminal domain of RNA polymerase alpha subunit"/>
    <property type="match status" value="1"/>
</dbReference>
<dbReference type="EC" id="2.7.7.6" evidence="8"/>